<evidence type="ECO:0000256" key="1">
    <source>
        <dbReference type="ARBA" id="ARBA00004613"/>
    </source>
</evidence>
<dbReference type="Proteomes" id="UP000694892">
    <property type="component" value="Chromosome 1S"/>
</dbReference>
<organism evidence="8 9">
    <name type="scientific">Xenopus laevis</name>
    <name type="common">African clawed frog</name>
    <dbReference type="NCBI Taxonomy" id="8355"/>
    <lineage>
        <taxon>Eukaryota</taxon>
        <taxon>Metazoa</taxon>
        <taxon>Chordata</taxon>
        <taxon>Craniata</taxon>
        <taxon>Vertebrata</taxon>
        <taxon>Euteleostomi</taxon>
        <taxon>Amphibia</taxon>
        <taxon>Batrachia</taxon>
        <taxon>Anura</taxon>
        <taxon>Pipoidea</taxon>
        <taxon>Pipidae</taxon>
        <taxon>Xenopodinae</taxon>
        <taxon>Xenopus</taxon>
        <taxon>Xenopus</taxon>
    </lineage>
</organism>
<gene>
    <name evidence="8" type="ORF">XELAEV_18010056mg</name>
</gene>
<dbReference type="InterPro" id="IPR029034">
    <property type="entry name" value="Cystine-knot_cytokine"/>
</dbReference>
<dbReference type="InterPro" id="IPR006207">
    <property type="entry name" value="Cys_knot_C"/>
</dbReference>
<protein>
    <recommendedName>
        <fullName evidence="7">CTCK domain-containing protein</fullName>
    </recommendedName>
</protein>
<keyword evidence="5" id="KW-1015">Disulfide bond</keyword>
<dbReference type="OMA" id="HENCDRM"/>
<evidence type="ECO:0000259" key="7">
    <source>
        <dbReference type="PROSITE" id="PS01225"/>
    </source>
</evidence>
<dbReference type="AlphaFoldDB" id="A0A974DTE8"/>
<evidence type="ECO:0000256" key="4">
    <source>
        <dbReference type="ARBA" id="ARBA00022729"/>
    </source>
</evidence>
<dbReference type="SMART" id="SM00041">
    <property type="entry name" value="CT"/>
    <property type="match status" value="1"/>
</dbReference>
<accession>A0A974DTE8</accession>
<evidence type="ECO:0000256" key="3">
    <source>
        <dbReference type="ARBA" id="ARBA00022525"/>
    </source>
</evidence>
<dbReference type="Pfam" id="PF03045">
    <property type="entry name" value="DAN"/>
    <property type="match status" value="1"/>
</dbReference>
<dbReference type="GO" id="GO:0032926">
    <property type="term" value="P:negative regulation of activin receptor signaling pathway"/>
    <property type="evidence" value="ECO:0007669"/>
    <property type="project" value="UniProtKB-ARBA"/>
</dbReference>
<evidence type="ECO:0000256" key="5">
    <source>
        <dbReference type="ARBA" id="ARBA00023157"/>
    </source>
</evidence>
<dbReference type="Gene3D" id="2.10.90.10">
    <property type="entry name" value="Cystine-knot cytokines"/>
    <property type="match status" value="1"/>
</dbReference>
<name>A0A974DTE8_XENLA</name>
<comment type="similarity">
    <text evidence="2">Belongs to the DAN family.</text>
</comment>
<dbReference type="GO" id="GO:0005576">
    <property type="term" value="C:extracellular region"/>
    <property type="evidence" value="ECO:0007669"/>
    <property type="project" value="UniProtKB-SubCell"/>
</dbReference>
<dbReference type="InterPro" id="IPR004133">
    <property type="entry name" value="DAN_dom"/>
</dbReference>
<dbReference type="EMBL" id="CM004467">
    <property type="protein sequence ID" value="OCT97824.1"/>
    <property type="molecule type" value="Genomic_DNA"/>
</dbReference>
<feature type="domain" description="CTCK" evidence="7">
    <location>
        <begin position="237"/>
        <end position="321"/>
    </location>
</feature>
<reference evidence="9" key="1">
    <citation type="journal article" date="2016" name="Nature">
        <title>Genome evolution in the allotetraploid frog Xenopus laevis.</title>
        <authorList>
            <person name="Session A.M."/>
            <person name="Uno Y."/>
            <person name="Kwon T."/>
            <person name="Chapman J.A."/>
            <person name="Toyoda A."/>
            <person name="Takahashi S."/>
            <person name="Fukui A."/>
            <person name="Hikosaka A."/>
            <person name="Suzuki A."/>
            <person name="Kondo M."/>
            <person name="van Heeringen S.J."/>
            <person name="Quigley I."/>
            <person name="Heinz S."/>
            <person name="Ogino H."/>
            <person name="Ochi H."/>
            <person name="Hellsten U."/>
            <person name="Lyons J.B."/>
            <person name="Simakov O."/>
            <person name="Putnam N."/>
            <person name="Stites J."/>
            <person name="Kuroki Y."/>
            <person name="Tanaka T."/>
            <person name="Michiue T."/>
            <person name="Watanabe M."/>
            <person name="Bogdanovic O."/>
            <person name="Lister R."/>
            <person name="Georgiou G."/>
            <person name="Paranjpe S.S."/>
            <person name="van Kruijsbergen I."/>
            <person name="Shu S."/>
            <person name="Carlson J."/>
            <person name="Kinoshita T."/>
            <person name="Ohta Y."/>
            <person name="Mawaribuchi S."/>
            <person name="Jenkins J."/>
            <person name="Grimwood J."/>
            <person name="Schmutz J."/>
            <person name="Mitros T."/>
            <person name="Mozaffari S.V."/>
            <person name="Suzuki Y."/>
            <person name="Haramoto Y."/>
            <person name="Yamamoto T.S."/>
            <person name="Takagi C."/>
            <person name="Heald R."/>
            <person name="Miller K."/>
            <person name="Haudenschild C."/>
            <person name="Kitzman J."/>
            <person name="Nakayama T."/>
            <person name="Izutsu Y."/>
            <person name="Robert J."/>
            <person name="Fortriede J."/>
            <person name="Burns K."/>
            <person name="Lotay V."/>
            <person name="Karimi K."/>
            <person name="Yasuoka Y."/>
            <person name="Dichmann D.S."/>
            <person name="Flajnik M.F."/>
            <person name="Houston D.W."/>
            <person name="Shendure J."/>
            <person name="DuPasquier L."/>
            <person name="Vize P.D."/>
            <person name="Zorn A.M."/>
            <person name="Ito M."/>
            <person name="Marcotte E.M."/>
            <person name="Wallingford J.B."/>
            <person name="Ito Y."/>
            <person name="Asashima M."/>
            <person name="Ueno N."/>
            <person name="Matsuda Y."/>
            <person name="Veenstra G.J."/>
            <person name="Fujiyama A."/>
            <person name="Harland R.M."/>
            <person name="Taira M."/>
            <person name="Rokhsar D.S."/>
        </authorList>
    </citation>
    <scope>NUCLEOTIDE SEQUENCE [LARGE SCALE GENOMIC DNA]</scope>
    <source>
        <strain evidence="9">J</strain>
    </source>
</reference>
<keyword evidence="4" id="KW-0732">Signal</keyword>
<proteinExistence type="inferred from homology"/>
<evidence type="ECO:0000256" key="6">
    <source>
        <dbReference type="PROSITE-ProRule" id="PRU00039"/>
    </source>
</evidence>
<evidence type="ECO:0000313" key="9">
    <source>
        <dbReference type="Proteomes" id="UP000694892"/>
    </source>
</evidence>
<dbReference type="GO" id="GO:0003002">
    <property type="term" value="P:regionalization"/>
    <property type="evidence" value="ECO:0007669"/>
    <property type="project" value="UniProtKB-ARBA"/>
</dbReference>
<evidence type="ECO:0000256" key="2">
    <source>
        <dbReference type="ARBA" id="ARBA00007872"/>
    </source>
</evidence>
<dbReference type="InterPro" id="IPR016860">
    <property type="entry name" value="Cerberus"/>
</dbReference>
<dbReference type="PANTHER" id="PTHR15273">
    <property type="entry name" value="DAN DOMAIN FAMILY MEMBER 5"/>
    <property type="match status" value="1"/>
</dbReference>
<dbReference type="PROSITE" id="PS01225">
    <property type="entry name" value="CTCK_2"/>
    <property type="match status" value="1"/>
</dbReference>
<evidence type="ECO:0000313" key="8">
    <source>
        <dbReference type="EMBL" id="OCT97824.1"/>
    </source>
</evidence>
<sequence length="338" mass="38248">MEQLYYIGQTHNRCNLNKQLLSACSSRCSQSKDAMLVLCGGPNFSSLKAAQCRNSKSLRNTAGSRYHTMLLNVLRICIIVCLVNDGAGKHSEGRERTKTYSLNSRGYFRKERGARRSKILLVNTKGLDEPHIGHGDFGLVAELFDSTRTHTNRKEPDMNKVKLFSTVAHGNKSARRKAYNGSRRNIFSRRSFDKRNTEVTEKPGAKMFWNNFLVKMNGAPQNTSHGSKAQEIMKEACKTLPFTQNIVHENCDRMVIQNNLCFGKCISLHVPNQQDRRNTCSHCLPSKFTLNHLTLNCTGSKNVVKVVMMVEECTCEAHKSNFHQTAQFNMDTSTTLHH</sequence>
<dbReference type="PANTHER" id="PTHR15273:SF7">
    <property type="entry name" value="CERBERUS"/>
    <property type="match status" value="1"/>
</dbReference>
<dbReference type="GO" id="GO:0048513">
    <property type="term" value="P:animal organ development"/>
    <property type="evidence" value="ECO:0007669"/>
    <property type="project" value="UniProtKB-ARBA"/>
</dbReference>
<comment type="subcellular location">
    <subcellularLocation>
        <location evidence="1">Secreted</location>
    </subcellularLocation>
</comment>
<keyword evidence="3" id="KW-0964">Secreted</keyword>
<comment type="caution">
    <text evidence="6">Lacks conserved residue(s) required for the propagation of feature annotation.</text>
</comment>